<dbReference type="Proteomes" id="UP000602510">
    <property type="component" value="Unassembled WGS sequence"/>
</dbReference>
<keyword evidence="3" id="KW-1185">Reference proteome</keyword>
<name>A0A833WJM1_PHYIN</name>
<accession>A0A833WJM1</accession>
<dbReference type="AlphaFoldDB" id="A0A833WJM1"/>
<evidence type="ECO:0000313" key="2">
    <source>
        <dbReference type="EMBL" id="KAF4029421.1"/>
    </source>
</evidence>
<sequence>MAAPSSALSKQVRREGEERVVDNAAADSAVGCVTGVDSVASVGGRLMGVSPAIRPCGEAACGGGMLPFGPQREAVGEYLGIGPICVDPLGPGVSSRH</sequence>
<dbReference type="EMBL" id="WSZM01000817">
    <property type="protein sequence ID" value="KAF4029421.1"/>
    <property type="molecule type" value="Genomic_DNA"/>
</dbReference>
<feature type="region of interest" description="Disordered" evidence="1">
    <location>
        <begin position="1"/>
        <end position="20"/>
    </location>
</feature>
<gene>
    <name evidence="2" type="ORF">GN244_ATG18861</name>
</gene>
<proteinExistence type="predicted"/>
<evidence type="ECO:0000256" key="1">
    <source>
        <dbReference type="SAM" id="MobiDB-lite"/>
    </source>
</evidence>
<evidence type="ECO:0000313" key="3">
    <source>
        <dbReference type="Proteomes" id="UP000602510"/>
    </source>
</evidence>
<organism evidence="2 3">
    <name type="scientific">Phytophthora infestans</name>
    <name type="common">Potato late blight agent</name>
    <name type="synonym">Botrytis infestans</name>
    <dbReference type="NCBI Taxonomy" id="4787"/>
    <lineage>
        <taxon>Eukaryota</taxon>
        <taxon>Sar</taxon>
        <taxon>Stramenopiles</taxon>
        <taxon>Oomycota</taxon>
        <taxon>Peronosporomycetes</taxon>
        <taxon>Peronosporales</taxon>
        <taxon>Peronosporaceae</taxon>
        <taxon>Phytophthora</taxon>
    </lineage>
</organism>
<comment type="caution">
    <text evidence="2">The sequence shown here is derived from an EMBL/GenBank/DDBJ whole genome shotgun (WGS) entry which is preliminary data.</text>
</comment>
<reference evidence="2" key="1">
    <citation type="submission" date="2020-04" db="EMBL/GenBank/DDBJ databases">
        <title>Hybrid Assembly of Korean Phytophthora infestans isolates.</title>
        <authorList>
            <person name="Prokchorchik M."/>
            <person name="Lee Y."/>
            <person name="Seo J."/>
            <person name="Cho J.-H."/>
            <person name="Park Y.-E."/>
            <person name="Jang D.-C."/>
            <person name="Im J.-S."/>
            <person name="Choi J.-G."/>
            <person name="Park H.-J."/>
            <person name="Lee G.-B."/>
            <person name="Lee Y.-G."/>
            <person name="Hong S.-Y."/>
            <person name="Cho K."/>
            <person name="Sohn K.H."/>
        </authorList>
    </citation>
    <scope>NUCLEOTIDE SEQUENCE</scope>
    <source>
        <strain evidence="2">KR_1_A1</strain>
    </source>
</reference>
<protein>
    <submittedName>
        <fullName evidence="2">Uncharacterized protein</fullName>
    </submittedName>
</protein>